<dbReference type="Pfam" id="PF06035">
    <property type="entry name" value="Peptidase_C93"/>
    <property type="match status" value="1"/>
</dbReference>
<dbReference type="InterPro" id="IPR038765">
    <property type="entry name" value="Papain-like_cys_pep_sf"/>
</dbReference>
<evidence type="ECO:0008006" key="4">
    <source>
        <dbReference type="Google" id="ProtNLM"/>
    </source>
</evidence>
<dbReference type="PANTHER" id="PTHR39327:SF1">
    <property type="entry name" value="BLR5470 PROTEIN"/>
    <property type="match status" value="1"/>
</dbReference>
<protein>
    <recommendedName>
        <fullName evidence="4">Transglutaminase-like domain-containing protein</fullName>
    </recommendedName>
</protein>
<dbReference type="PANTHER" id="PTHR39327">
    <property type="match status" value="1"/>
</dbReference>
<evidence type="ECO:0000256" key="1">
    <source>
        <dbReference type="SAM" id="SignalP"/>
    </source>
</evidence>
<dbReference type="AlphaFoldDB" id="K8PK99"/>
<dbReference type="PATRIC" id="fig|883079.3.peg.980"/>
<gene>
    <name evidence="2" type="ORF">HMPREF9696_00962</name>
</gene>
<reference evidence="2 3" key="1">
    <citation type="submission" date="2012-04" db="EMBL/GenBank/DDBJ databases">
        <title>The Genome Sequence of Afipia clevelandensis ATCC 49720.</title>
        <authorList>
            <consortium name="The Broad Institute Genome Sequencing Platform"/>
            <person name="Earl A."/>
            <person name="Ward D."/>
            <person name="Feldgarden M."/>
            <person name="Gevers D."/>
            <person name="Huys G."/>
            <person name="Walker B."/>
            <person name="Young S.K."/>
            <person name="Zeng Q."/>
            <person name="Gargeya S."/>
            <person name="Fitzgerald M."/>
            <person name="Haas B."/>
            <person name="Abouelleil A."/>
            <person name="Alvarado L."/>
            <person name="Arachchi H.M."/>
            <person name="Berlin A."/>
            <person name="Chapman S.B."/>
            <person name="Goldberg J."/>
            <person name="Griggs A."/>
            <person name="Gujja S."/>
            <person name="Hansen M."/>
            <person name="Howarth C."/>
            <person name="Imamovic A."/>
            <person name="Larimer J."/>
            <person name="McCowen C."/>
            <person name="Montmayeur A."/>
            <person name="Murphy C."/>
            <person name="Neiman D."/>
            <person name="Pearson M."/>
            <person name="Priest M."/>
            <person name="Roberts A."/>
            <person name="Saif S."/>
            <person name="Shea T."/>
            <person name="Sisk P."/>
            <person name="Sykes S."/>
            <person name="Wortman J."/>
            <person name="Nusbaum C."/>
            <person name="Birren B."/>
        </authorList>
    </citation>
    <scope>NUCLEOTIDE SEQUENCE [LARGE SCALE GENOMIC DNA]</scope>
    <source>
        <strain evidence="2 3">ATCC 49720</strain>
    </source>
</reference>
<feature type="chain" id="PRO_5003920279" description="Transglutaminase-like domain-containing protein" evidence="1">
    <location>
        <begin position="26"/>
        <end position="321"/>
    </location>
</feature>
<accession>K8PK99</accession>
<sequence>MLRIRHSRAFPRAFGFIFVAACSLAAVGVADAKSRSVKAMIDEAPVMAAPAPLRFFTINSVLAKHDAKAGSPAQTRVASAVYGDVVSDAPASKLVPETSDEPFGLFVFRAPEGLLWTKWRAIGDAMATERDQIERCRIFRETCSEPADRFVEIVDNVRPLPDRARIDRVNAMVNNAVRYVSDYAQHGVADRWTAPLATLAAGQGDCEDYAIAKYALLREAGVAESDLRLLLVKDRAVRQDHAVLAVRLDARWLVLDNRRDTPMETADLRHFLPLFTLDSRGVNLFAAPYASRALHESETDILPASDREVFGGALRELPPVL</sequence>
<comment type="caution">
    <text evidence="2">The sequence shown here is derived from an EMBL/GenBank/DDBJ whole genome shotgun (WGS) entry which is preliminary data.</text>
</comment>
<dbReference type="InterPro" id="IPR010319">
    <property type="entry name" value="Transglutaminase-like_Cys_pept"/>
</dbReference>
<proteinExistence type="predicted"/>
<name>K8PK99_9BRAD</name>
<organism evidence="2 3">
    <name type="scientific">Afipia clevelandensis ATCC 49720</name>
    <dbReference type="NCBI Taxonomy" id="883079"/>
    <lineage>
        <taxon>Bacteria</taxon>
        <taxon>Pseudomonadati</taxon>
        <taxon>Pseudomonadota</taxon>
        <taxon>Alphaproteobacteria</taxon>
        <taxon>Hyphomicrobiales</taxon>
        <taxon>Nitrobacteraceae</taxon>
        <taxon>Afipia</taxon>
    </lineage>
</organism>
<feature type="signal peptide" evidence="1">
    <location>
        <begin position="1"/>
        <end position="25"/>
    </location>
</feature>
<keyword evidence="3" id="KW-1185">Reference proteome</keyword>
<dbReference type="Proteomes" id="UP000001095">
    <property type="component" value="Unassembled WGS sequence"/>
</dbReference>
<dbReference type="OrthoDB" id="5401788at2"/>
<dbReference type="RefSeq" id="WP_002711828.1">
    <property type="nucleotide sequence ID" value="NZ_KB375281.1"/>
</dbReference>
<dbReference type="HOGENOM" id="CLU_070000_0_0_5"/>
<dbReference type="SUPFAM" id="SSF54001">
    <property type="entry name" value="Cysteine proteinases"/>
    <property type="match status" value="1"/>
</dbReference>
<evidence type="ECO:0000313" key="3">
    <source>
        <dbReference type="Proteomes" id="UP000001095"/>
    </source>
</evidence>
<keyword evidence="1" id="KW-0732">Signal</keyword>
<evidence type="ECO:0000313" key="2">
    <source>
        <dbReference type="EMBL" id="EKS39950.1"/>
    </source>
</evidence>
<dbReference type="Gene3D" id="3.10.620.30">
    <property type="match status" value="1"/>
</dbReference>
<dbReference type="EMBL" id="AGWY01000005">
    <property type="protein sequence ID" value="EKS39950.1"/>
    <property type="molecule type" value="Genomic_DNA"/>
</dbReference>